<dbReference type="InterPro" id="IPR002048">
    <property type="entry name" value="EF_hand_dom"/>
</dbReference>
<dbReference type="AlphaFoldDB" id="A0A0L0SNP3"/>
<protein>
    <recommendedName>
        <fullName evidence="14">EF-hand domain-containing protein</fullName>
    </recommendedName>
</protein>
<evidence type="ECO:0000259" key="14">
    <source>
        <dbReference type="PROSITE" id="PS50222"/>
    </source>
</evidence>
<dbReference type="OrthoDB" id="186625at2759"/>
<feature type="domain" description="EF-hand" evidence="14">
    <location>
        <begin position="389"/>
        <end position="424"/>
    </location>
</feature>
<keyword evidence="16" id="KW-1185">Reference proteome</keyword>
<dbReference type="eggNOG" id="KOG2643">
    <property type="taxonomic scope" value="Eukaryota"/>
</dbReference>
<evidence type="ECO:0000256" key="8">
    <source>
        <dbReference type="ARBA" id="ARBA00022837"/>
    </source>
</evidence>
<keyword evidence="12" id="KW-0472">Membrane</keyword>
<dbReference type="PROSITE" id="PS00018">
    <property type="entry name" value="EF_HAND_1"/>
    <property type="match status" value="2"/>
</dbReference>
<feature type="domain" description="EF-hand" evidence="14">
    <location>
        <begin position="191"/>
        <end position="218"/>
    </location>
</feature>
<dbReference type="InterPro" id="IPR039800">
    <property type="entry name" value="MICU1/2/3"/>
</dbReference>
<dbReference type="VEuPathDB" id="FungiDB:AMAG_09060"/>
<keyword evidence="3" id="KW-0813">Transport</keyword>
<keyword evidence="10" id="KW-0406">Ion transport</keyword>
<evidence type="ECO:0000256" key="12">
    <source>
        <dbReference type="ARBA" id="ARBA00023136"/>
    </source>
</evidence>
<keyword evidence="11" id="KW-0496">Mitochondrion</keyword>
<reference evidence="16" key="2">
    <citation type="submission" date="2009-11" db="EMBL/GenBank/DDBJ databases">
        <title>The Genome Sequence of Allomyces macrogynus strain ATCC 38327.</title>
        <authorList>
            <consortium name="The Broad Institute Genome Sequencing Platform"/>
            <person name="Russ C."/>
            <person name="Cuomo C."/>
            <person name="Shea T."/>
            <person name="Young S.K."/>
            <person name="Zeng Q."/>
            <person name="Koehrsen M."/>
            <person name="Haas B."/>
            <person name="Borodovsky M."/>
            <person name="Guigo R."/>
            <person name="Alvarado L."/>
            <person name="Berlin A."/>
            <person name="Borenstein D."/>
            <person name="Chen Z."/>
            <person name="Engels R."/>
            <person name="Freedman E."/>
            <person name="Gellesch M."/>
            <person name="Goldberg J."/>
            <person name="Griggs A."/>
            <person name="Gujja S."/>
            <person name="Heiman D."/>
            <person name="Hepburn T."/>
            <person name="Howarth C."/>
            <person name="Jen D."/>
            <person name="Larson L."/>
            <person name="Lewis B."/>
            <person name="Mehta T."/>
            <person name="Park D."/>
            <person name="Pearson M."/>
            <person name="Roberts A."/>
            <person name="Saif S."/>
            <person name="Shenoy N."/>
            <person name="Sisk P."/>
            <person name="Stolte C."/>
            <person name="Sykes S."/>
            <person name="Walk T."/>
            <person name="White J."/>
            <person name="Yandava C."/>
            <person name="Burger G."/>
            <person name="Gray M.W."/>
            <person name="Holland P.W.H."/>
            <person name="King N."/>
            <person name="Lang F.B.F."/>
            <person name="Roger A.J."/>
            <person name="Ruiz-Trillo I."/>
            <person name="Lander E."/>
            <person name="Nusbaum C."/>
        </authorList>
    </citation>
    <scope>NUCLEOTIDE SEQUENCE [LARGE SCALE GENOMIC DNA]</scope>
    <source>
        <strain evidence="16">ATCC 38327</strain>
    </source>
</reference>
<evidence type="ECO:0000256" key="2">
    <source>
        <dbReference type="ARBA" id="ARBA00004569"/>
    </source>
</evidence>
<dbReference type="Pfam" id="PF13202">
    <property type="entry name" value="EF-hand_5"/>
    <property type="match status" value="1"/>
</dbReference>
<dbReference type="GO" id="GO:0051560">
    <property type="term" value="P:mitochondrial calcium ion homeostasis"/>
    <property type="evidence" value="ECO:0007669"/>
    <property type="project" value="TreeGrafter"/>
</dbReference>
<accession>A0A0L0SNP3</accession>
<dbReference type="PANTHER" id="PTHR12294">
    <property type="entry name" value="EF HAND DOMAIN FAMILY A1,A2-RELATED"/>
    <property type="match status" value="1"/>
</dbReference>
<dbReference type="Pfam" id="PF13833">
    <property type="entry name" value="EF-hand_8"/>
    <property type="match status" value="2"/>
</dbReference>
<keyword evidence="9" id="KW-0809">Transit peptide</keyword>
<dbReference type="Proteomes" id="UP000054350">
    <property type="component" value="Unassembled WGS sequence"/>
</dbReference>
<dbReference type="SUPFAM" id="SSF47473">
    <property type="entry name" value="EF-hand"/>
    <property type="match status" value="3"/>
</dbReference>
<dbReference type="Gene3D" id="1.10.238.10">
    <property type="entry name" value="EF-hand"/>
    <property type="match status" value="2"/>
</dbReference>
<evidence type="ECO:0000256" key="1">
    <source>
        <dbReference type="ARBA" id="ARBA00004273"/>
    </source>
</evidence>
<keyword evidence="5" id="KW-0479">Metal-binding</keyword>
<evidence type="ECO:0000256" key="5">
    <source>
        <dbReference type="ARBA" id="ARBA00022723"/>
    </source>
</evidence>
<evidence type="ECO:0000256" key="3">
    <source>
        <dbReference type="ARBA" id="ARBA00022448"/>
    </source>
</evidence>
<dbReference type="SMART" id="SM00054">
    <property type="entry name" value="EFh"/>
    <property type="match status" value="3"/>
</dbReference>
<evidence type="ECO:0000256" key="11">
    <source>
        <dbReference type="ARBA" id="ARBA00023128"/>
    </source>
</evidence>
<feature type="domain" description="EF-hand" evidence="14">
    <location>
        <begin position="149"/>
        <end position="184"/>
    </location>
</feature>
<dbReference type="GO" id="GO:1990246">
    <property type="term" value="C:uniplex complex"/>
    <property type="evidence" value="ECO:0007669"/>
    <property type="project" value="TreeGrafter"/>
</dbReference>
<keyword evidence="4" id="KW-0109">Calcium transport</keyword>
<name>A0A0L0SNP3_ALLM3</name>
<dbReference type="PROSITE" id="PS50222">
    <property type="entry name" value="EF_HAND_2"/>
    <property type="match status" value="3"/>
</dbReference>
<comment type="subcellular location">
    <subcellularLocation>
        <location evidence="1">Mitochondrion inner membrane</location>
    </subcellularLocation>
    <subcellularLocation>
        <location evidence="2">Mitochondrion intermembrane space</location>
    </subcellularLocation>
</comment>
<dbReference type="PANTHER" id="PTHR12294:SF1">
    <property type="entry name" value="CALCIUM UPTAKE PROTEIN 1, MITOCHONDRIAL"/>
    <property type="match status" value="1"/>
</dbReference>
<evidence type="ECO:0000256" key="10">
    <source>
        <dbReference type="ARBA" id="ARBA00023065"/>
    </source>
</evidence>
<evidence type="ECO:0000313" key="15">
    <source>
        <dbReference type="EMBL" id="KNE64000.1"/>
    </source>
</evidence>
<dbReference type="EMBL" id="GG745343">
    <property type="protein sequence ID" value="KNE64000.1"/>
    <property type="molecule type" value="Genomic_DNA"/>
</dbReference>
<organism evidence="15 16">
    <name type="scientific">Allomyces macrogynus (strain ATCC 38327)</name>
    <name type="common">Allomyces javanicus var. macrogynus</name>
    <dbReference type="NCBI Taxonomy" id="578462"/>
    <lineage>
        <taxon>Eukaryota</taxon>
        <taxon>Fungi</taxon>
        <taxon>Fungi incertae sedis</taxon>
        <taxon>Blastocladiomycota</taxon>
        <taxon>Blastocladiomycetes</taxon>
        <taxon>Blastocladiales</taxon>
        <taxon>Blastocladiaceae</taxon>
        <taxon>Allomyces</taxon>
    </lineage>
</organism>
<evidence type="ECO:0000256" key="9">
    <source>
        <dbReference type="ARBA" id="ARBA00022946"/>
    </source>
</evidence>
<dbReference type="STRING" id="578462.A0A0L0SNP3"/>
<dbReference type="CDD" id="cd00051">
    <property type="entry name" value="EFh"/>
    <property type="match status" value="1"/>
</dbReference>
<proteinExistence type="inferred from homology"/>
<reference evidence="15 16" key="1">
    <citation type="submission" date="2009-11" db="EMBL/GenBank/DDBJ databases">
        <title>Annotation of Allomyces macrogynus ATCC 38327.</title>
        <authorList>
            <consortium name="The Broad Institute Genome Sequencing Platform"/>
            <person name="Russ C."/>
            <person name="Cuomo C."/>
            <person name="Burger G."/>
            <person name="Gray M.W."/>
            <person name="Holland P.W.H."/>
            <person name="King N."/>
            <person name="Lang F.B.F."/>
            <person name="Roger A.J."/>
            <person name="Ruiz-Trillo I."/>
            <person name="Young S.K."/>
            <person name="Zeng Q."/>
            <person name="Gargeya S."/>
            <person name="Fitzgerald M."/>
            <person name="Haas B."/>
            <person name="Abouelleil A."/>
            <person name="Alvarado L."/>
            <person name="Arachchi H.M."/>
            <person name="Berlin A."/>
            <person name="Chapman S.B."/>
            <person name="Gearin G."/>
            <person name="Goldberg J."/>
            <person name="Griggs A."/>
            <person name="Gujja S."/>
            <person name="Hansen M."/>
            <person name="Heiman D."/>
            <person name="Howarth C."/>
            <person name="Larimer J."/>
            <person name="Lui A."/>
            <person name="MacDonald P.J.P."/>
            <person name="McCowen C."/>
            <person name="Montmayeur A."/>
            <person name="Murphy C."/>
            <person name="Neiman D."/>
            <person name="Pearson M."/>
            <person name="Priest M."/>
            <person name="Roberts A."/>
            <person name="Saif S."/>
            <person name="Shea T."/>
            <person name="Sisk P."/>
            <person name="Stolte C."/>
            <person name="Sykes S."/>
            <person name="Wortman J."/>
            <person name="Nusbaum C."/>
            <person name="Birren B."/>
        </authorList>
    </citation>
    <scope>NUCLEOTIDE SEQUENCE [LARGE SCALE GENOMIC DNA]</scope>
    <source>
        <strain evidence="15 16">ATCC 38327</strain>
    </source>
</reference>
<comment type="similarity">
    <text evidence="13">Belongs to the MICU1 family. MICU1 subfamily.</text>
</comment>
<keyword evidence="7" id="KW-0999">Mitochondrion inner membrane</keyword>
<evidence type="ECO:0000256" key="6">
    <source>
        <dbReference type="ARBA" id="ARBA00022737"/>
    </source>
</evidence>
<evidence type="ECO:0000256" key="7">
    <source>
        <dbReference type="ARBA" id="ARBA00022792"/>
    </source>
</evidence>
<dbReference type="GO" id="GO:0005509">
    <property type="term" value="F:calcium ion binding"/>
    <property type="evidence" value="ECO:0007669"/>
    <property type="project" value="InterPro"/>
</dbReference>
<dbReference type="InterPro" id="IPR011992">
    <property type="entry name" value="EF-hand-dom_pair"/>
</dbReference>
<evidence type="ECO:0000313" key="16">
    <source>
        <dbReference type="Proteomes" id="UP000054350"/>
    </source>
</evidence>
<evidence type="ECO:0000256" key="13">
    <source>
        <dbReference type="ARBA" id="ARBA00038333"/>
    </source>
</evidence>
<keyword evidence="8" id="KW-0106">Calcium</keyword>
<gene>
    <name evidence="15" type="ORF">AMAG_09060</name>
</gene>
<keyword evidence="6" id="KW-0677">Repeat</keyword>
<dbReference type="GO" id="GO:0036444">
    <property type="term" value="P:calcium import into the mitochondrion"/>
    <property type="evidence" value="ECO:0007669"/>
    <property type="project" value="TreeGrafter"/>
</dbReference>
<evidence type="ECO:0000256" key="4">
    <source>
        <dbReference type="ARBA" id="ARBA00022568"/>
    </source>
</evidence>
<dbReference type="GO" id="GO:0005758">
    <property type="term" value="C:mitochondrial intermembrane space"/>
    <property type="evidence" value="ECO:0007669"/>
    <property type="project" value="UniProtKB-SubCell"/>
</dbReference>
<dbReference type="InterPro" id="IPR018247">
    <property type="entry name" value="EF_Hand_1_Ca_BS"/>
</dbReference>
<sequence length="451" mass="50572">MVFRSFGSRVASQLHRYGTTAGQAGATDNAGRSRRGAFAAAGVTTAALVIVARLAVSPAGFLAEPVTDASGNEVAVQVSSSLEHWKRRRIGHYENRIRAYSHPFKVFQYFASTSKGGTDYMTADDFIASLLPFRDVPDHERPDPAYRRLKTSSAAQFLKLADLDGDGLISFSEYMLFLTLLQIPDHHIDMAFSALDTDNNGHLSQSELLQFLHAESQPTRRPLFARLGRQEQAKITFASCHGLPRLLFGARGDHQLSRDVFRGFLQRLRHEVLKLEFFQYAIDETDRIGVKDMAYALVSYADWRKAEELQKRIARMPESTERVSLDQFRTMDTLIKHLDEVELALHVIKSWSAAAAPAINSSATAPSAILEVTKGELKKAIHAGTSLKVPDVHLDILFTLFDENGNGKIDFRTFSETLKPRIHKGLDTPRDFGFVRFLQHLRDCTLQQFFS</sequence>